<evidence type="ECO:0000313" key="5">
    <source>
        <dbReference type="Proteomes" id="UP000564806"/>
    </source>
</evidence>
<dbReference type="GO" id="GO:0016747">
    <property type="term" value="F:acyltransferase activity, transferring groups other than amino-acyl groups"/>
    <property type="evidence" value="ECO:0007669"/>
    <property type="project" value="InterPro"/>
</dbReference>
<dbReference type="InterPro" id="IPR000182">
    <property type="entry name" value="GNAT_dom"/>
</dbReference>
<protein>
    <submittedName>
        <fullName evidence="4">GNAT family N-acetyltransferase</fullName>
    </submittedName>
</protein>
<accession>A0A850EGH6</accession>
<sequence length="155" mass="17550">MNLVIRKALKSDAPELHRLMVQLISKPLQLEEVEKRLDFIATSPIEELYVCTGEKSEDLAAGHERLLGALGFRVRENIEDYTRYGEISVLVTDKESRRLGVGRQLVEYAEELAAARDCIGTWLVSGTEREEAHTFYKKLGYEITGYRFVKAGGKS</sequence>
<feature type="domain" description="N-acetyltransferase" evidence="3">
    <location>
        <begin position="3"/>
        <end position="155"/>
    </location>
</feature>
<dbReference type="InterPro" id="IPR016181">
    <property type="entry name" value="Acyl_CoA_acyltransferase"/>
</dbReference>
<keyword evidence="2" id="KW-0012">Acyltransferase</keyword>
<name>A0A850EGH6_9BACL</name>
<dbReference type="InterPro" id="IPR050832">
    <property type="entry name" value="Bact_Acetyltransf"/>
</dbReference>
<comment type="caution">
    <text evidence="4">The sequence shown here is derived from an EMBL/GenBank/DDBJ whole genome shotgun (WGS) entry which is preliminary data.</text>
</comment>
<dbReference type="PROSITE" id="PS51186">
    <property type="entry name" value="GNAT"/>
    <property type="match status" value="1"/>
</dbReference>
<evidence type="ECO:0000259" key="3">
    <source>
        <dbReference type="PROSITE" id="PS51186"/>
    </source>
</evidence>
<organism evidence="4 5">
    <name type="scientific">Paenibacillus agri</name>
    <dbReference type="NCBI Taxonomy" id="2744309"/>
    <lineage>
        <taxon>Bacteria</taxon>
        <taxon>Bacillati</taxon>
        <taxon>Bacillota</taxon>
        <taxon>Bacilli</taxon>
        <taxon>Bacillales</taxon>
        <taxon>Paenibacillaceae</taxon>
        <taxon>Paenibacillus</taxon>
    </lineage>
</organism>
<dbReference type="PANTHER" id="PTHR43877:SF2">
    <property type="entry name" value="AMINOALKYLPHOSPHONATE N-ACETYLTRANSFERASE-RELATED"/>
    <property type="match status" value="1"/>
</dbReference>
<evidence type="ECO:0000313" key="4">
    <source>
        <dbReference type="EMBL" id="NUU60245.1"/>
    </source>
</evidence>
<dbReference type="AlphaFoldDB" id="A0A850EGH6"/>
<dbReference type="EMBL" id="JABWCS010000199">
    <property type="protein sequence ID" value="NUU60245.1"/>
    <property type="molecule type" value="Genomic_DNA"/>
</dbReference>
<dbReference type="SUPFAM" id="SSF55729">
    <property type="entry name" value="Acyl-CoA N-acyltransferases (Nat)"/>
    <property type="match status" value="1"/>
</dbReference>
<keyword evidence="5" id="KW-1185">Reference proteome</keyword>
<reference evidence="4" key="1">
    <citation type="submission" date="2020-06" db="EMBL/GenBank/DDBJ databases">
        <title>Paenibacillus sp. nov., isolated from soil.</title>
        <authorList>
            <person name="Seo Y.L."/>
        </authorList>
    </citation>
    <scope>NUCLEOTIDE SEQUENCE [LARGE SCALE GENOMIC DNA]</scope>
    <source>
        <strain evidence="4">JW14</strain>
    </source>
</reference>
<dbReference type="Proteomes" id="UP000564806">
    <property type="component" value="Unassembled WGS sequence"/>
</dbReference>
<proteinExistence type="predicted"/>
<evidence type="ECO:0000256" key="2">
    <source>
        <dbReference type="ARBA" id="ARBA00023315"/>
    </source>
</evidence>
<evidence type="ECO:0000256" key="1">
    <source>
        <dbReference type="ARBA" id="ARBA00022679"/>
    </source>
</evidence>
<dbReference type="PANTHER" id="PTHR43877">
    <property type="entry name" value="AMINOALKYLPHOSPHONATE N-ACETYLTRANSFERASE-RELATED-RELATED"/>
    <property type="match status" value="1"/>
</dbReference>
<gene>
    <name evidence="4" type="ORF">HPT30_07800</name>
</gene>
<keyword evidence="1 4" id="KW-0808">Transferase</keyword>
<dbReference type="RefSeq" id="WP_175370847.1">
    <property type="nucleotide sequence ID" value="NZ_JABWCS010000199.1"/>
</dbReference>
<dbReference type="Gene3D" id="3.40.630.30">
    <property type="match status" value="1"/>
</dbReference>
<dbReference type="CDD" id="cd04301">
    <property type="entry name" value="NAT_SF"/>
    <property type="match status" value="1"/>
</dbReference>
<dbReference type="Pfam" id="PF00583">
    <property type="entry name" value="Acetyltransf_1"/>
    <property type="match status" value="1"/>
</dbReference>